<dbReference type="InterPro" id="IPR023406">
    <property type="entry name" value="Topo_IA_AS"/>
</dbReference>
<name>A0A243CXE7_BACTU</name>
<keyword evidence="4" id="KW-0799">Topoisomerase</keyword>
<reference evidence="13 14" key="1">
    <citation type="submission" date="2016-10" db="EMBL/GenBank/DDBJ databases">
        <title>Comparative genomics of Bacillus thuringiensis reveals a path to pathogens against multiple invertebrate hosts.</title>
        <authorList>
            <person name="Zheng J."/>
            <person name="Gao Q."/>
            <person name="Liu H."/>
            <person name="Peng D."/>
            <person name="Ruan L."/>
            <person name="Sun M."/>
        </authorList>
    </citation>
    <scope>NUCLEOTIDE SEQUENCE [LARGE SCALE GENOMIC DNA]</scope>
    <source>
        <strain evidence="13">BGSC 4CE1</strain>
    </source>
</reference>
<feature type="domain" description="Toprim" evidence="11">
    <location>
        <begin position="3"/>
        <end position="145"/>
    </location>
</feature>
<dbReference type="Pfam" id="PF01751">
    <property type="entry name" value="Toprim"/>
    <property type="match status" value="1"/>
</dbReference>
<sequence>MGKTLFIAEKPKVANEIMKSPRFRHSQKYIGSKPYYGYYENEHYIVSWCRGHLLELKNPEEMDPKYKVFSLEHLPLIYEPAYKVKQENAEQLQILVKLLQRPDVDHAVNICDADREGELIYREVYEFAGVNKKQSRVYKSSFEAAELETALNRLESASKYDGLAYSAKARQYLDYLLGMNITRGCTTKLAQNKFLLSSGRVQMCLLNEIRQRELAIENYKEQSYYHLQLITDLGLKPVMKTEDQVLNPSPLRSLGEDLKGQYLVVEEFKEGTRKKNPKLLYNLTDLYKDAHAQLQINAETSRKHIQTLYEEGFITYPRSSSRHLPTEQVDRVKGVMQALAKSQYSLLVQSVDIEAIDVKHKTFNDELVSSHFAIIPTTKQYQEEGRPEIEKQLYSLVVKRFVGNFMRPAVYLVREVSLIDAMGNIYQTKESVLREKGFLEVFQEEIEEESVEVFKIPIMQKGQELQICDFELQESKTKKPALHTESSILTFMETAGRKIDDEHLKELMKGKRIGTVATEATFIPALHEKNYIAIEKGKITTTPIGRSFIEQFPVSQVKDPLYTAEMEGMIYRIEKNEMSYKDFIAQTNEFIQKITQEIIKVPDAVSYNLIESWKQQIEVCQCSCGNGIILDRGKFFGCSNHPNCKVGIPKRIKEKTIPAAQVKKLFEENKTDVIKGFKSNGKEFSAYLAFINGEVSFNLPTVEELSLGRCPKCQNGHILKRDTFFGCSDYQSGCNFAIFAKIKGKKLSDSQIKKLLKNRVTDFIHGFKGEYGEFTAAIRLKEDLRICFERPTTDDRTVGKCPLCQSRVIIGKTNYLCEQYKKDCDFIISGMILEKKITASQIKKLLEKNMTDTIQGFKSKKTGELFGAKLTYDSAQKRLTFVNEKKK</sequence>
<dbReference type="GO" id="GO:0043597">
    <property type="term" value="C:cytoplasmic replication fork"/>
    <property type="evidence" value="ECO:0007669"/>
    <property type="project" value="TreeGrafter"/>
</dbReference>
<feature type="domain" description="Topo IA-type catalytic" evidence="12">
    <location>
        <begin position="160"/>
        <end position="595"/>
    </location>
</feature>
<dbReference type="GO" id="GO:0006281">
    <property type="term" value="P:DNA repair"/>
    <property type="evidence" value="ECO:0007669"/>
    <property type="project" value="TreeGrafter"/>
</dbReference>
<dbReference type="InterPro" id="IPR013825">
    <property type="entry name" value="Topo_IA_cen_sub2"/>
</dbReference>
<keyword evidence="6 13" id="KW-0413">Isomerase</keyword>
<dbReference type="InterPro" id="IPR023405">
    <property type="entry name" value="Topo_IA_core_domain"/>
</dbReference>
<dbReference type="InterPro" id="IPR013824">
    <property type="entry name" value="Topo_IA_cen_sub1"/>
</dbReference>
<evidence type="ECO:0000256" key="9">
    <source>
        <dbReference type="ARBA" id="ARBA00032235"/>
    </source>
</evidence>
<evidence type="ECO:0000256" key="3">
    <source>
        <dbReference type="ARBA" id="ARBA00012891"/>
    </source>
</evidence>
<evidence type="ECO:0000313" key="14">
    <source>
        <dbReference type="Proteomes" id="UP000194911"/>
    </source>
</evidence>
<evidence type="ECO:0000256" key="8">
    <source>
        <dbReference type="ARBA" id="ARBA00031985"/>
    </source>
</evidence>
<accession>A0A243CXE7</accession>
<dbReference type="GO" id="GO:0003677">
    <property type="term" value="F:DNA binding"/>
    <property type="evidence" value="ECO:0007669"/>
    <property type="project" value="UniProtKB-KW"/>
</dbReference>
<organism evidence="13 14">
    <name type="scientific">Bacillus thuringiensis serovar vazensis</name>
    <dbReference type="NCBI Taxonomy" id="180867"/>
    <lineage>
        <taxon>Bacteria</taxon>
        <taxon>Bacillati</taxon>
        <taxon>Bacillota</taxon>
        <taxon>Bacilli</taxon>
        <taxon>Bacillales</taxon>
        <taxon>Bacillaceae</taxon>
        <taxon>Bacillus</taxon>
        <taxon>Bacillus cereus group</taxon>
    </lineage>
</organism>
<dbReference type="InterPro" id="IPR025589">
    <property type="entry name" value="Toprim_C_rpt"/>
</dbReference>
<evidence type="ECO:0000256" key="6">
    <source>
        <dbReference type="ARBA" id="ARBA00023235"/>
    </source>
</evidence>
<evidence type="ECO:0000256" key="2">
    <source>
        <dbReference type="ARBA" id="ARBA00009446"/>
    </source>
</evidence>
<dbReference type="SMART" id="SM00436">
    <property type="entry name" value="TOP1Bc"/>
    <property type="match status" value="1"/>
</dbReference>
<comment type="similarity">
    <text evidence="2">Belongs to the type IA topoisomerase family.</text>
</comment>
<comment type="catalytic activity">
    <reaction evidence="1">
        <text>ATP-independent breakage of single-stranded DNA, followed by passage and rejoining.</text>
        <dbReference type="EC" id="5.6.2.1"/>
    </reaction>
</comment>
<dbReference type="SUPFAM" id="SSF56712">
    <property type="entry name" value="Prokaryotic type I DNA topoisomerase"/>
    <property type="match status" value="1"/>
</dbReference>
<dbReference type="Gene3D" id="2.70.20.10">
    <property type="entry name" value="Topoisomerase I, domain 3"/>
    <property type="match status" value="1"/>
</dbReference>
<dbReference type="EC" id="5.6.2.1" evidence="3"/>
<gene>
    <name evidence="13" type="ORF">BK749_11385</name>
</gene>
<dbReference type="PRINTS" id="PR00417">
    <property type="entry name" value="PRTPISMRASEI"/>
</dbReference>
<proteinExistence type="inferred from homology"/>
<dbReference type="PANTHER" id="PTHR11390:SF21">
    <property type="entry name" value="DNA TOPOISOMERASE 3-ALPHA"/>
    <property type="match status" value="1"/>
</dbReference>
<keyword evidence="5" id="KW-0238">DNA-binding</keyword>
<dbReference type="RefSeq" id="WP_086415225.1">
    <property type="nucleotide sequence ID" value="NZ_NFDQ01000043.1"/>
</dbReference>
<evidence type="ECO:0000259" key="12">
    <source>
        <dbReference type="PROSITE" id="PS52039"/>
    </source>
</evidence>
<dbReference type="Gene3D" id="1.10.460.10">
    <property type="entry name" value="Topoisomerase I, domain 2"/>
    <property type="match status" value="1"/>
</dbReference>
<dbReference type="Gene3D" id="1.10.290.10">
    <property type="entry name" value="Topoisomerase I, domain 4"/>
    <property type="match status" value="1"/>
</dbReference>
<dbReference type="Gene3D" id="3.40.50.140">
    <property type="match status" value="1"/>
</dbReference>
<evidence type="ECO:0000259" key="11">
    <source>
        <dbReference type="PROSITE" id="PS50880"/>
    </source>
</evidence>
<dbReference type="SMART" id="SM00437">
    <property type="entry name" value="TOP1Ac"/>
    <property type="match status" value="1"/>
</dbReference>
<dbReference type="SMART" id="SM00493">
    <property type="entry name" value="TOPRIM"/>
    <property type="match status" value="1"/>
</dbReference>
<dbReference type="PANTHER" id="PTHR11390">
    <property type="entry name" value="PROKARYOTIC DNA TOPOISOMERASE"/>
    <property type="match status" value="1"/>
</dbReference>
<dbReference type="InterPro" id="IPR003602">
    <property type="entry name" value="Topo_IA_DNA-bd_dom"/>
</dbReference>
<dbReference type="Pfam" id="PF13342">
    <property type="entry name" value="Toprim_Crpt"/>
    <property type="match status" value="3"/>
</dbReference>
<dbReference type="AlphaFoldDB" id="A0A243CXE7"/>
<evidence type="ECO:0000256" key="4">
    <source>
        <dbReference type="ARBA" id="ARBA00023029"/>
    </source>
</evidence>
<dbReference type="CDD" id="cd03362">
    <property type="entry name" value="TOPRIM_TopoIA_TopoIII"/>
    <property type="match status" value="1"/>
</dbReference>
<dbReference type="InterPro" id="IPR013497">
    <property type="entry name" value="Topo_IA_cen"/>
</dbReference>
<comment type="caution">
    <text evidence="13">The sequence shown here is derived from an EMBL/GenBank/DDBJ whole genome shotgun (WGS) entry which is preliminary data.</text>
</comment>
<dbReference type="InterPro" id="IPR013826">
    <property type="entry name" value="Topo_IA_cen_sub3"/>
</dbReference>
<evidence type="ECO:0000313" key="13">
    <source>
        <dbReference type="EMBL" id="OTY76717.1"/>
    </source>
</evidence>
<dbReference type="GO" id="GO:0006310">
    <property type="term" value="P:DNA recombination"/>
    <property type="evidence" value="ECO:0007669"/>
    <property type="project" value="TreeGrafter"/>
</dbReference>
<dbReference type="PROSITE" id="PS50880">
    <property type="entry name" value="TOPRIM"/>
    <property type="match status" value="1"/>
</dbReference>
<dbReference type="Proteomes" id="UP000194911">
    <property type="component" value="Unassembled WGS sequence"/>
</dbReference>
<dbReference type="EMBL" id="NFDQ01000043">
    <property type="protein sequence ID" value="OTY76717.1"/>
    <property type="molecule type" value="Genomic_DNA"/>
</dbReference>
<dbReference type="GO" id="GO:0006265">
    <property type="term" value="P:DNA topological change"/>
    <property type="evidence" value="ECO:0007669"/>
    <property type="project" value="InterPro"/>
</dbReference>
<dbReference type="PROSITE" id="PS52039">
    <property type="entry name" value="TOPO_IA_2"/>
    <property type="match status" value="1"/>
</dbReference>
<evidence type="ECO:0000256" key="5">
    <source>
        <dbReference type="ARBA" id="ARBA00023125"/>
    </source>
</evidence>
<dbReference type="PROSITE" id="PS00396">
    <property type="entry name" value="TOPO_IA_1"/>
    <property type="match status" value="1"/>
</dbReference>
<protein>
    <recommendedName>
        <fullName evidence="3">DNA topoisomerase</fullName>
        <ecNumber evidence="3">5.6.2.1</ecNumber>
    </recommendedName>
    <alternativeName>
        <fullName evidence="10">Omega-protein</fullName>
    </alternativeName>
    <alternativeName>
        <fullName evidence="9">Relaxing enzyme</fullName>
    </alternativeName>
    <alternativeName>
        <fullName evidence="7">Swivelase</fullName>
    </alternativeName>
    <alternativeName>
        <fullName evidence="8">Untwisting enzyme</fullName>
    </alternativeName>
</protein>
<dbReference type="InterPro" id="IPR003601">
    <property type="entry name" value="Topo_IA_2"/>
</dbReference>
<evidence type="ECO:0000256" key="7">
    <source>
        <dbReference type="ARBA" id="ARBA00030003"/>
    </source>
</evidence>
<dbReference type="InterPro" id="IPR034144">
    <property type="entry name" value="TOPRIM_TopoIII"/>
</dbReference>
<dbReference type="Pfam" id="PF01131">
    <property type="entry name" value="Topoisom_bac"/>
    <property type="match status" value="1"/>
</dbReference>
<dbReference type="CDD" id="cd00186">
    <property type="entry name" value="TOP1Ac"/>
    <property type="match status" value="1"/>
</dbReference>
<evidence type="ECO:0000256" key="1">
    <source>
        <dbReference type="ARBA" id="ARBA00000213"/>
    </source>
</evidence>
<dbReference type="GO" id="GO:0003917">
    <property type="term" value="F:DNA topoisomerase type I (single strand cut, ATP-independent) activity"/>
    <property type="evidence" value="ECO:0007669"/>
    <property type="project" value="UniProtKB-EC"/>
</dbReference>
<evidence type="ECO:0000256" key="10">
    <source>
        <dbReference type="ARBA" id="ARBA00032877"/>
    </source>
</evidence>
<dbReference type="InterPro" id="IPR000380">
    <property type="entry name" value="Topo_IA"/>
</dbReference>
<dbReference type="InterPro" id="IPR006171">
    <property type="entry name" value="TOPRIM_dom"/>
</dbReference>